<comment type="caution">
    <text evidence="1">The sequence shown here is derived from an EMBL/GenBank/DDBJ whole genome shotgun (WGS) entry which is preliminary data.</text>
</comment>
<keyword evidence="2" id="KW-1185">Reference proteome</keyword>
<proteinExistence type="predicted"/>
<dbReference type="Proteomes" id="UP000317977">
    <property type="component" value="Unassembled WGS sequence"/>
</dbReference>
<protein>
    <recommendedName>
        <fullName evidence="3">DUF1990 domain-containing protein</fullName>
    </recommendedName>
</protein>
<evidence type="ECO:0000313" key="1">
    <source>
        <dbReference type="EMBL" id="TWU46533.1"/>
    </source>
</evidence>
<evidence type="ECO:0000313" key="2">
    <source>
        <dbReference type="Proteomes" id="UP000317977"/>
    </source>
</evidence>
<sequence>MARTVYYLSRLARGWLRTIFVNSPPLMEHVETRHQSTFMTEDHEQLSRLLERVATNDELDSLQLPAEGVGEVIHREYRIRFRCDRSAVDLLDNLKAHPGRYCDPRLAKFEKTRGEKSAMQVGDRFHISISGPWDGPVQVIAIENQSYIFATMKDHLEAGFIRFSVGESDGITEFAVESWAASAGPIVWLSYTGFGIAQKMQTKMWRHYCLKVAEVASGDVEGPLVINTVTLENFSTGDVNEE</sequence>
<organism evidence="1 2">
    <name type="scientific">Rubripirellula reticaptiva</name>
    <dbReference type="NCBI Taxonomy" id="2528013"/>
    <lineage>
        <taxon>Bacteria</taxon>
        <taxon>Pseudomonadati</taxon>
        <taxon>Planctomycetota</taxon>
        <taxon>Planctomycetia</taxon>
        <taxon>Pirellulales</taxon>
        <taxon>Pirellulaceae</taxon>
        <taxon>Rubripirellula</taxon>
    </lineage>
</organism>
<reference evidence="1 2" key="1">
    <citation type="submission" date="2019-02" db="EMBL/GenBank/DDBJ databases">
        <title>Deep-cultivation of Planctomycetes and their phenomic and genomic characterization uncovers novel biology.</title>
        <authorList>
            <person name="Wiegand S."/>
            <person name="Jogler M."/>
            <person name="Boedeker C."/>
            <person name="Pinto D."/>
            <person name="Vollmers J."/>
            <person name="Rivas-Marin E."/>
            <person name="Kohn T."/>
            <person name="Peeters S.H."/>
            <person name="Heuer A."/>
            <person name="Rast P."/>
            <person name="Oberbeckmann S."/>
            <person name="Bunk B."/>
            <person name="Jeske O."/>
            <person name="Meyerdierks A."/>
            <person name="Storesund J.E."/>
            <person name="Kallscheuer N."/>
            <person name="Luecker S."/>
            <person name="Lage O.M."/>
            <person name="Pohl T."/>
            <person name="Merkel B.J."/>
            <person name="Hornburger P."/>
            <person name="Mueller R.-W."/>
            <person name="Bruemmer F."/>
            <person name="Labrenz M."/>
            <person name="Spormann A.M."/>
            <person name="Op Den Camp H."/>
            <person name="Overmann J."/>
            <person name="Amann R."/>
            <person name="Jetten M.S.M."/>
            <person name="Mascher T."/>
            <person name="Medema M.H."/>
            <person name="Devos D.P."/>
            <person name="Kaster A.-K."/>
            <person name="Ovreas L."/>
            <person name="Rohde M."/>
            <person name="Galperin M.Y."/>
            <person name="Jogler C."/>
        </authorList>
    </citation>
    <scope>NUCLEOTIDE SEQUENCE [LARGE SCALE GENOMIC DNA]</scope>
    <source>
        <strain evidence="1 2">Poly59</strain>
    </source>
</reference>
<gene>
    <name evidence="1" type="ORF">Poly59_55060</name>
</gene>
<evidence type="ECO:0008006" key="3">
    <source>
        <dbReference type="Google" id="ProtNLM"/>
    </source>
</evidence>
<dbReference type="EMBL" id="SJPX01000006">
    <property type="protein sequence ID" value="TWU46533.1"/>
    <property type="molecule type" value="Genomic_DNA"/>
</dbReference>
<dbReference type="AlphaFoldDB" id="A0A5C6E9Z9"/>
<accession>A0A5C6E9Z9</accession>
<name>A0A5C6E9Z9_9BACT</name>